<dbReference type="Proteomes" id="UP000616201">
    <property type="component" value="Unassembled WGS sequence"/>
</dbReference>
<keyword evidence="2" id="KW-1133">Transmembrane helix</keyword>
<evidence type="ECO:0000313" key="6">
    <source>
        <dbReference type="Proteomes" id="UP000616201"/>
    </source>
</evidence>
<keyword evidence="2" id="KW-0812">Transmembrane</keyword>
<keyword evidence="5" id="KW-0762">Sugar transport</keyword>
<protein>
    <submittedName>
        <fullName evidence="5">Sugar transporter</fullName>
    </submittedName>
</protein>
<gene>
    <name evidence="5" type="ORF">C4F49_10520</name>
</gene>
<proteinExistence type="predicted"/>
<dbReference type="InterPro" id="IPR019554">
    <property type="entry name" value="Soluble_ligand-bd"/>
</dbReference>
<dbReference type="GO" id="GO:0015159">
    <property type="term" value="F:polysaccharide transmembrane transporter activity"/>
    <property type="evidence" value="ECO:0007669"/>
    <property type="project" value="InterPro"/>
</dbReference>
<dbReference type="AlphaFoldDB" id="A0A928UVR4"/>
<dbReference type="PANTHER" id="PTHR33619">
    <property type="entry name" value="POLYSACCHARIDE EXPORT PROTEIN GFCE-RELATED"/>
    <property type="match status" value="1"/>
</dbReference>
<evidence type="ECO:0000256" key="1">
    <source>
        <dbReference type="ARBA" id="ARBA00022729"/>
    </source>
</evidence>
<dbReference type="PROSITE" id="PS51257">
    <property type="entry name" value="PROKAR_LIPOPROTEIN"/>
    <property type="match status" value="1"/>
</dbReference>
<keyword evidence="2" id="KW-0472">Membrane</keyword>
<feature type="domain" description="Polysaccharide export protein N-terminal" evidence="3">
    <location>
        <begin position="47"/>
        <end position="136"/>
    </location>
</feature>
<keyword evidence="5" id="KW-0813">Transport</keyword>
<sequence length="254" mass="28372">MRKLYIPLISFVILVIFFSSCASRKDLVYFQPDSTLLHETYELNAPKLQPGDQLVIMISADDIRATEAFNQASIYQSRNSNDAAFRPTYAIDVDGNIDYPKLGKVKLAGLTRTDAIGKMRAELSRFIQDPGVNINITNFRVTVLGEVKSPGSYLVQSDRITLLEAIGMAGDLTINGVRKDVLVIREQNGKKEEFRVDLTKRDALNSPVYYLAQNDIIYIEPNGARIQSSKYTQNNSLFISIAGIIITVISVITR</sequence>
<dbReference type="Gene3D" id="3.10.560.10">
    <property type="entry name" value="Outer membrane lipoprotein wza domain like"/>
    <property type="match status" value="1"/>
</dbReference>
<evidence type="ECO:0000259" key="4">
    <source>
        <dbReference type="Pfam" id="PF10531"/>
    </source>
</evidence>
<organism evidence="5 6">
    <name type="scientific">Sphingobacterium hungaricum</name>
    <dbReference type="NCBI Taxonomy" id="2082723"/>
    <lineage>
        <taxon>Bacteria</taxon>
        <taxon>Pseudomonadati</taxon>
        <taxon>Bacteroidota</taxon>
        <taxon>Sphingobacteriia</taxon>
        <taxon>Sphingobacteriales</taxon>
        <taxon>Sphingobacteriaceae</taxon>
        <taxon>Sphingobacterium</taxon>
    </lineage>
</organism>
<evidence type="ECO:0000313" key="5">
    <source>
        <dbReference type="EMBL" id="MBE8714115.1"/>
    </source>
</evidence>
<evidence type="ECO:0000259" key="3">
    <source>
        <dbReference type="Pfam" id="PF02563"/>
    </source>
</evidence>
<reference evidence="5" key="1">
    <citation type="submission" date="2018-02" db="EMBL/GenBank/DDBJ databases">
        <authorList>
            <person name="Vasarhelyi B.M."/>
            <person name="Deshmukh S."/>
            <person name="Balint B."/>
            <person name="Kukolya J."/>
        </authorList>
    </citation>
    <scope>NUCLEOTIDE SEQUENCE</scope>
    <source>
        <strain evidence="5">KB22</strain>
    </source>
</reference>
<feature type="transmembrane region" description="Helical" evidence="2">
    <location>
        <begin position="236"/>
        <end position="253"/>
    </location>
</feature>
<keyword evidence="1" id="KW-0732">Signal</keyword>
<accession>A0A928UVR4</accession>
<dbReference type="RefSeq" id="WP_196934289.1">
    <property type="nucleotide sequence ID" value="NZ_MU158697.1"/>
</dbReference>
<dbReference type="PANTHER" id="PTHR33619:SF3">
    <property type="entry name" value="POLYSACCHARIDE EXPORT PROTEIN GFCE-RELATED"/>
    <property type="match status" value="1"/>
</dbReference>
<feature type="domain" description="Soluble ligand binding" evidence="4">
    <location>
        <begin position="140"/>
        <end position="191"/>
    </location>
</feature>
<keyword evidence="6" id="KW-1185">Reference proteome</keyword>
<dbReference type="InterPro" id="IPR049712">
    <property type="entry name" value="Poly_export"/>
</dbReference>
<dbReference type="InterPro" id="IPR003715">
    <property type="entry name" value="Poly_export_N"/>
</dbReference>
<dbReference type="Pfam" id="PF02563">
    <property type="entry name" value="Poly_export"/>
    <property type="match status" value="1"/>
</dbReference>
<dbReference type="EMBL" id="PRDK01000005">
    <property type="protein sequence ID" value="MBE8714115.1"/>
    <property type="molecule type" value="Genomic_DNA"/>
</dbReference>
<evidence type="ECO:0000256" key="2">
    <source>
        <dbReference type="SAM" id="Phobius"/>
    </source>
</evidence>
<dbReference type="Pfam" id="PF10531">
    <property type="entry name" value="SLBB"/>
    <property type="match status" value="1"/>
</dbReference>
<name>A0A928UVR4_9SPHI</name>
<comment type="caution">
    <text evidence="5">The sequence shown here is derived from an EMBL/GenBank/DDBJ whole genome shotgun (WGS) entry which is preliminary data.</text>
</comment>